<dbReference type="Proteomes" id="UP001520654">
    <property type="component" value="Unassembled WGS sequence"/>
</dbReference>
<evidence type="ECO:0000313" key="2">
    <source>
        <dbReference type="EMBL" id="MCC0100752.1"/>
    </source>
</evidence>
<gene>
    <name evidence="2" type="ORF">K7B10_39590</name>
</gene>
<evidence type="ECO:0000313" key="3">
    <source>
        <dbReference type="Proteomes" id="UP001520654"/>
    </source>
</evidence>
<protein>
    <submittedName>
        <fullName evidence="2">Uncharacterized protein</fullName>
    </submittedName>
</protein>
<keyword evidence="3" id="KW-1185">Reference proteome</keyword>
<organism evidence="2 3">
    <name type="scientific">Streptomyces flavotricini</name>
    <dbReference type="NCBI Taxonomy" id="66888"/>
    <lineage>
        <taxon>Bacteria</taxon>
        <taxon>Bacillati</taxon>
        <taxon>Actinomycetota</taxon>
        <taxon>Actinomycetes</taxon>
        <taxon>Kitasatosporales</taxon>
        <taxon>Streptomycetaceae</taxon>
        <taxon>Streptomyces</taxon>
    </lineage>
</organism>
<comment type="caution">
    <text evidence="2">The sequence shown here is derived from an EMBL/GenBank/DDBJ whole genome shotgun (WGS) entry which is preliminary data.</text>
</comment>
<keyword evidence="1" id="KW-1133">Transmembrane helix</keyword>
<evidence type="ECO:0000256" key="1">
    <source>
        <dbReference type="SAM" id="Phobius"/>
    </source>
</evidence>
<proteinExistence type="predicted"/>
<name>A0ABS8EHY3_9ACTN</name>
<accession>A0ABS8EHY3</accession>
<dbReference type="RefSeq" id="WP_229345863.1">
    <property type="nucleotide sequence ID" value="NZ_JAINUL010000003.1"/>
</dbReference>
<keyword evidence="1" id="KW-0812">Transmembrane</keyword>
<dbReference type="EMBL" id="JAINUL010000003">
    <property type="protein sequence ID" value="MCC0100752.1"/>
    <property type="molecule type" value="Genomic_DNA"/>
</dbReference>
<keyword evidence="1" id="KW-0472">Membrane</keyword>
<sequence>MDGRSITAWARRNITERRLAVAMVVAGTPTTLAGVAMYVLPGSGFPLLVIGLSLLITGLAMLGAARKSP</sequence>
<feature type="transmembrane region" description="Helical" evidence="1">
    <location>
        <begin position="45"/>
        <end position="65"/>
    </location>
</feature>
<reference evidence="2 3" key="1">
    <citation type="submission" date="2021-08" db="EMBL/GenBank/DDBJ databases">
        <title>Genomic Architecture of Streptomyces flavotricini NGL1 and Streptomyces erythrochromogenes HMS4 With Differential Plant Beneficial attributes and laccase production capabilities.</title>
        <authorList>
            <person name="Salwan R."/>
            <person name="Kaur R."/>
            <person name="Sharma V."/>
        </authorList>
    </citation>
    <scope>NUCLEOTIDE SEQUENCE [LARGE SCALE GENOMIC DNA]</scope>
    <source>
        <strain evidence="2 3">NGL1</strain>
    </source>
</reference>
<feature type="transmembrane region" description="Helical" evidence="1">
    <location>
        <begin position="20"/>
        <end position="39"/>
    </location>
</feature>